<dbReference type="PANTHER" id="PTHR47966:SF2">
    <property type="entry name" value="ASPERGILLOPEPSIN-1-RELATED"/>
    <property type="match status" value="1"/>
</dbReference>
<evidence type="ECO:0000256" key="4">
    <source>
        <dbReference type="SAM" id="MobiDB-lite"/>
    </source>
</evidence>
<proteinExistence type="inferred from homology"/>
<feature type="chain" id="PRO_5040371384" description="Peptidase A1 domain-containing protein" evidence="5">
    <location>
        <begin position="22"/>
        <end position="480"/>
    </location>
</feature>
<dbReference type="InterPro" id="IPR021109">
    <property type="entry name" value="Peptidase_aspartic_dom_sf"/>
</dbReference>
<dbReference type="AlphaFoldDB" id="A0A9Q8QE46"/>
<gene>
    <name evidence="7" type="ORF">JDV02_003442</name>
</gene>
<evidence type="ECO:0000256" key="1">
    <source>
        <dbReference type="ARBA" id="ARBA00007447"/>
    </source>
</evidence>
<keyword evidence="5" id="KW-0732">Signal</keyword>
<dbReference type="Proteomes" id="UP000829364">
    <property type="component" value="Chromosome 2"/>
</dbReference>
<keyword evidence="3" id="KW-0645">Protease</keyword>
<dbReference type="GO" id="GO:0004190">
    <property type="term" value="F:aspartic-type endopeptidase activity"/>
    <property type="evidence" value="ECO:0007669"/>
    <property type="project" value="UniProtKB-KW"/>
</dbReference>
<dbReference type="PROSITE" id="PS51767">
    <property type="entry name" value="PEPTIDASE_A1"/>
    <property type="match status" value="1"/>
</dbReference>
<dbReference type="InterPro" id="IPR001969">
    <property type="entry name" value="Aspartic_peptidase_AS"/>
</dbReference>
<dbReference type="GO" id="GO:0006508">
    <property type="term" value="P:proteolysis"/>
    <property type="evidence" value="ECO:0007669"/>
    <property type="project" value="UniProtKB-KW"/>
</dbReference>
<feature type="signal peptide" evidence="5">
    <location>
        <begin position="1"/>
        <end position="21"/>
    </location>
</feature>
<dbReference type="EMBL" id="CP086355">
    <property type="protein sequence ID" value="UNI17062.1"/>
    <property type="molecule type" value="Genomic_DNA"/>
</dbReference>
<reference evidence="7" key="1">
    <citation type="submission" date="2021-11" db="EMBL/GenBank/DDBJ databases">
        <title>Purpureocillium_takamizusanense_genome.</title>
        <authorList>
            <person name="Nguyen N.-H."/>
        </authorList>
    </citation>
    <scope>NUCLEOTIDE SEQUENCE</scope>
    <source>
        <strain evidence="7">PT3</strain>
    </source>
</reference>
<dbReference type="Pfam" id="PF00026">
    <property type="entry name" value="Asp"/>
    <property type="match status" value="1"/>
</dbReference>
<feature type="domain" description="Peptidase A1" evidence="6">
    <location>
        <begin position="131"/>
        <end position="477"/>
    </location>
</feature>
<keyword evidence="8" id="KW-1185">Reference proteome</keyword>
<accession>A0A9Q8QE46</accession>
<evidence type="ECO:0000256" key="5">
    <source>
        <dbReference type="SAM" id="SignalP"/>
    </source>
</evidence>
<dbReference type="InterPro" id="IPR033121">
    <property type="entry name" value="PEPTIDASE_A1"/>
</dbReference>
<dbReference type="Gene3D" id="2.40.70.10">
    <property type="entry name" value="Acid Proteases"/>
    <property type="match status" value="2"/>
</dbReference>
<dbReference type="KEGG" id="ptkz:JDV02_003442"/>
<organism evidence="7 8">
    <name type="scientific">Purpureocillium takamizusanense</name>
    <dbReference type="NCBI Taxonomy" id="2060973"/>
    <lineage>
        <taxon>Eukaryota</taxon>
        <taxon>Fungi</taxon>
        <taxon>Dikarya</taxon>
        <taxon>Ascomycota</taxon>
        <taxon>Pezizomycotina</taxon>
        <taxon>Sordariomycetes</taxon>
        <taxon>Hypocreomycetidae</taxon>
        <taxon>Hypocreales</taxon>
        <taxon>Ophiocordycipitaceae</taxon>
        <taxon>Purpureocillium</taxon>
    </lineage>
</organism>
<dbReference type="PANTHER" id="PTHR47966">
    <property type="entry name" value="BETA-SITE APP-CLEAVING ENZYME, ISOFORM A-RELATED"/>
    <property type="match status" value="1"/>
</dbReference>
<name>A0A9Q8QE46_9HYPO</name>
<dbReference type="OrthoDB" id="2747330at2759"/>
<keyword evidence="2 3" id="KW-0064">Aspartyl protease</keyword>
<dbReference type="PROSITE" id="PS00141">
    <property type="entry name" value="ASP_PROTEASE"/>
    <property type="match status" value="2"/>
</dbReference>
<sequence length="480" mass="51636">MPSPGPLLLLLLAALFGLASSRHGLHDDNDNDGNWPAAPATAFSLPIEGDAEPPLSLQQRSGPLELARTYLKYGTPLSSPQLNDLLVQEDLDIAVITTNITASSSSRQRKRWPAPSAPLSSQLGFRGGREYLIEAHVGTPPQRLNLLLDTGSSDLWVFSSSDTPAHAVGRRPRYSPSRSSTARRADGDTWAVAYGTGTGTGTGTGRGRRRTAVGGIVYRDNVTVGRVTVLRQPVEAVQVLTHRVELGMNASGVLGLGFDEFNKVRPRARRTWFSKARHNFKESLFTTRLVKEKGTCDFGYIDPSKHKGNITYTPVIGDNTTIGRWSWSSTGYQVGRGPFVAQHIHGVADTGSSLILLPQRIVDDYWARVPGAKRVRAMGGYTFPCGEELPDFTFGVEEQRFTVPGAAMQATRRTRSSSTSSRAGGEGDQGVGGSSAAAGRCFGVIQGNGGGVTVWGNPALQTAFVVWDVGRRRLGWAHPA</sequence>
<evidence type="ECO:0000259" key="6">
    <source>
        <dbReference type="PROSITE" id="PS51767"/>
    </source>
</evidence>
<evidence type="ECO:0000256" key="2">
    <source>
        <dbReference type="ARBA" id="ARBA00022750"/>
    </source>
</evidence>
<keyword evidence="3" id="KW-0378">Hydrolase</keyword>
<evidence type="ECO:0000313" key="7">
    <source>
        <dbReference type="EMBL" id="UNI17062.1"/>
    </source>
</evidence>
<protein>
    <recommendedName>
        <fullName evidence="6">Peptidase A1 domain-containing protein</fullName>
    </recommendedName>
</protein>
<dbReference type="RefSeq" id="XP_047840543.1">
    <property type="nucleotide sequence ID" value="XM_047984569.1"/>
</dbReference>
<dbReference type="PRINTS" id="PR00792">
    <property type="entry name" value="PEPSIN"/>
</dbReference>
<dbReference type="SUPFAM" id="SSF50630">
    <property type="entry name" value="Acid proteases"/>
    <property type="match status" value="1"/>
</dbReference>
<comment type="similarity">
    <text evidence="1 3">Belongs to the peptidase A1 family.</text>
</comment>
<evidence type="ECO:0000256" key="3">
    <source>
        <dbReference type="RuleBase" id="RU000454"/>
    </source>
</evidence>
<dbReference type="GeneID" id="72065399"/>
<dbReference type="InterPro" id="IPR001461">
    <property type="entry name" value="Aspartic_peptidase_A1"/>
</dbReference>
<evidence type="ECO:0000313" key="8">
    <source>
        <dbReference type="Proteomes" id="UP000829364"/>
    </source>
</evidence>
<feature type="region of interest" description="Disordered" evidence="4">
    <location>
        <begin position="405"/>
        <end position="432"/>
    </location>
</feature>